<name>A0A2T2Y8M8_9BACT</name>
<proteinExistence type="predicted"/>
<dbReference type="Proteomes" id="UP000240357">
    <property type="component" value="Unassembled WGS sequence"/>
</dbReference>
<dbReference type="InterPro" id="IPR036397">
    <property type="entry name" value="RNaseH_sf"/>
</dbReference>
<dbReference type="InterPro" id="IPR012337">
    <property type="entry name" value="RNaseH-like_sf"/>
</dbReference>
<dbReference type="NCBIfam" id="NF033516">
    <property type="entry name" value="transpos_IS3"/>
    <property type="match status" value="1"/>
</dbReference>
<reference evidence="2 3" key="1">
    <citation type="submission" date="2018-03" db="EMBL/GenBank/DDBJ databases">
        <title>Adhaeribacter sp. HMF7605 Genome sequencing and assembly.</title>
        <authorList>
            <person name="Kang H."/>
            <person name="Kang J."/>
            <person name="Cha I."/>
            <person name="Kim H."/>
            <person name="Joh K."/>
        </authorList>
    </citation>
    <scope>NUCLEOTIDE SEQUENCE [LARGE SCALE GENOMIC DNA]</scope>
    <source>
        <strain evidence="2 3">HMF7605</strain>
    </source>
</reference>
<evidence type="ECO:0000313" key="3">
    <source>
        <dbReference type="Proteomes" id="UP000240357"/>
    </source>
</evidence>
<dbReference type="InterPro" id="IPR048020">
    <property type="entry name" value="Transpos_IS3"/>
</dbReference>
<keyword evidence="3" id="KW-1185">Reference proteome</keyword>
<comment type="caution">
    <text evidence="2">The sequence shown here is derived from an EMBL/GenBank/DDBJ whole genome shotgun (WGS) entry which is preliminary data.</text>
</comment>
<dbReference type="InterPro" id="IPR050900">
    <property type="entry name" value="Transposase_IS3/IS150/IS904"/>
</dbReference>
<dbReference type="PANTHER" id="PTHR46889:SF5">
    <property type="entry name" value="INTEGRASE PROTEIN"/>
    <property type="match status" value="1"/>
</dbReference>
<dbReference type="GO" id="GO:0003676">
    <property type="term" value="F:nucleic acid binding"/>
    <property type="evidence" value="ECO:0007669"/>
    <property type="project" value="InterPro"/>
</dbReference>
<accession>A0A2T2Y8M8</accession>
<dbReference type="EMBL" id="PYFT01000002">
    <property type="protein sequence ID" value="PSR51865.1"/>
    <property type="molecule type" value="Genomic_DNA"/>
</dbReference>
<dbReference type="GO" id="GO:0015074">
    <property type="term" value="P:DNA integration"/>
    <property type="evidence" value="ECO:0007669"/>
    <property type="project" value="InterPro"/>
</dbReference>
<dbReference type="AlphaFoldDB" id="A0A2T2Y8M8"/>
<evidence type="ECO:0000259" key="1">
    <source>
        <dbReference type="PROSITE" id="PS50994"/>
    </source>
</evidence>
<gene>
    <name evidence="2" type="ORF">AHMF7605_28545</name>
</gene>
<dbReference type="PANTHER" id="PTHR46889">
    <property type="entry name" value="TRANSPOSASE INSF FOR INSERTION SEQUENCE IS3B-RELATED"/>
    <property type="match status" value="1"/>
</dbReference>
<sequence>MEINQLAIVKEVIKMREQLPGVGTGKLHHLLSDFLAEHQIKLGRDKLYDLLREHHLLRSKRRKRAKTTNSQHPFYKYVNLVKEFTATQPNQLWVSDITYIRTGRDFSYLSLITDAYSHKIMGWALDTTLQTKGPLAALQMAVKTLPKGKESLIHHSDRGIQYCCQEYIELLCSKEIRISMTNQGDPGENAIAERINGILKDEFNCRAFISFDLAKAAITKSILAYNQLRPPASCDYLTPAQAHQQEGPLKKRWRKQERRNLINTNQLSNNVNRTLTI</sequence>
<organism evidence="2 3">
    <name type="scientific">Adhaeribacter arboris</name>
    <dbReference type="NCBI Taxonomy" id="2072846"/>
    <lineage>
        <taxon>Bacteria</taxon>
        <taxon>Pseudomonadati</taxon>
        <taxon>Bacteroidota</taxon>
        <taxon>Cytophagia</taxon>
        <taxon>Cytophagales</taxon>
        <taxon>Hymenobacteraceae</taxon>
        <taxon>Adhaeribacter</taxon>
    </lineage>
</organism>
<dbReference type="RefSeq" id="WP_106933687.1">
    <property type="nucleotide sequence ID" value="NZ_PYFT01000002.1"/>
</dbReference>
<evidence type="ECO:0000313" key="2">
    <source>
        <dbReference type="EMBL" id="PSR51865.1"/>
    </source>
</evidence>
<feature type="domain" description="Integrase catalytic" evidence="1">
    <location>
        <begin position="85"/>
        <end position="247"/>
    </location>
</feature>
<dbReference type="SUPFAM" id="SSF53098">
    <property type="entry name" value="Ribonuclease H-like"/>
    <property type="match status" value="1"/>
</dbReference>
<dbReference type="PROSITE" id="PS50994">
    <property type="entry name" value="INTEGRASE"/>
    <property type="match status" value="1"/>
</dbReference>
<dbReference type="Pfam" id="PF00665">
    <property type="entry name" value="rve"/>
    <property type="match status" value="1"/>
</dbReference>
<dbReference type="InterPro" id="IPR001584">
    <property type="entry name" value="Integrase_cat-core"/>
</dbReference>
<protein>
    <submittedName>
        <fullName evidence="2">Transposase</fullName>
    </submittedName>
</protein>
<dbReference type="Gene3D" id="3.30.420.10">
    <property type="entry name" value="Ribonuclease H-like superfamily/Ribonuclease H"/>
    <property type="match status" value="1"/>
</dbReference>
<dbReference type="OrthoDB" id="936265at2"/>